<dbReference type="SMART" id="SM00963">
    <property type="entry name" value="SRP54_N"/>
    <property type="match status" value="1"/>
</dbReference>
<dbReference type="AlphaFoldDB" id="A0A975AUF0"/>
<dbReference type="Pfam" id="PF00448">
    <property type="entry name" value="SRP54"/>
    <property type="match status" value="1"/>
</dbReference>
<dbReference type="GO" id="GO:0005737">
    <property type="term" value="C:cytoplasm"/>
    <property type="evidence" value="ECO:0007669"/>
    <property type="project" value="UniProtKB-SubCell"/>
</dbReference>
<dbReference type="Gene3D" id="1.20.120.140">
    <property type="entry name" value="Signal recognition particle SRP54, nucleotide-binding domain"/>
    <property type="match status" value="1"/>
</dbReference>
<dbReference type="HAMAP" id="MF_00920">
    <property type="entry name" value="FtsY"/>
    <property type="match status" value="1"/>
</dbReference>
<dbReference type="InterPro" id="IPR004390">
    <property type="entry name" value="SR_rcpt_FtsY"/>
</dbReference>
<dbReference type="Pfam" id="PF02881">
    <property type="entry name" value="SRP54_N"/>
    <property type="match status" value="1"/>
</dbReference>
<dbReference type="Gene3D" id="3.40.50.300">
    <property type="entry name" value="P-loop containing nucleotide triphosphate hydrolases"/>
    <property type="match status" value="1"/>
</dbReference>
<organism evidence="11 12">
    <name type="scientific">Aceticella autotrophica</name>
    <dbReference type="NCBI Taxonomy" id="2755338"/>
    <lineage>
        <taxon>Bacteria</taxon>
        <taxon>Bacillati</taxon>
        <taxon>Bacillota</taxon>
        <taxon>Clostridia</taxon>
        <taxon>Thermoanaerobacterales</taxon>
        <taxon>Thermoanaerobacteraceae</taxon>
        <taxon>Aceticella</taxon>
    </lineage>
</organism>
<evidence type="ECO:0000256" key="3">
    <source>
        <dbReference type="ARBA" id="ARBA00022741"/>
    </source>
</evidence>
<evidence type="ECO:0000256" key="7">
    <source>
        <dbReference type="ARBA" id="ARBA00023170"/>
    </source>
</evidence>
<evidence type="ECO:0000256" key="2">
    <source>
        <dbReference type="ARBA" id="ARBA00022490"/>
    </source>
</evidence>
<dbReference type="InterPro" id="IPR036225">
    <property type="entry name" value="SRP/SRP_N"/>
</dbReference>
<comment type="similarity">
    <text evidence="9">Belongs to the GTP-binding SRP family. FtsY subfamily.</text>
</comment>
<dbReference type="SMART" id="SM00962">
    <property type="entry name" value="SRP54"/>
    <property type="match status" value="1"/>
</dbReference>
<dbReference type="SUPFAM" id="SSF52540">
    <property type="entry name" value="P-loop containing nucleoside triphosphate hydrolases"/>
    <property type="match status" value="1"/>
</dbReference>
<gene>
    <name evidence="9 11" type="primary">ftsY</name>
    <name evidence="11" type="ORF">ACETAC_06900</name>
</gene>
<proteinExistence type="inferred from homology"/>
<dbReference type="EC" id="3.6.5.4" evidence="9"/>
<name>A0A975AUF0_9THEO</name>
<feature type="binding site" evidence="9">
    <location>
        <begin position="304"/>
        <end position="307"/>
    </location>
    <ligand>
        <name>GTP</name>
        <dbReference type="ChEBI" id="CHEBI:37565"/>
    </ligand>
</feature>
<dbReference type="GO" id="GO:0006614">
    <property type="term" value="P:SRP-dependent cotranslational protein targeting to membrane"/>
    <property type="evidence" value="ECO:0007669"/>
    <property type="project" value="InterPro"/>
</dbReference>
<feature type="binding site" evidence="9">
    <location>
        <begin position="158"/>
        <end position="165"/>
    </location>
    <ligand>
        <name>GTP</name>
        <dbReference type="ChEBI" id="CHEBI:37565"/>
    </ligand>
</feature>
<dbReference type="GO" id="GO:0005047">
    <property type="term" value="F:signal recognition particle binding"/>
    <property type="evidence" value="ECO:0007669"/>
    <property type="project" value="TreeGrafter"/>
</dbReference>
<dbReference type="PANTHER" id="PTHR43134">
    <property type="entry name" value="SIGNAL RECOGNITION PARTICLE RECEPTOR SUBUNIT ALPHA"/>
    <property type="match status" value="1"/>
</dbReference>
<comment type="subcellular location">
    <subcellularLocation>
        <location evidence="9">Cell membrane</location>
        <topology evidence="9">Peripheral membrane protein</topology>
        <orientation evidence="9">Cytoplasmic side</orientation>
    </subcellularLocation>
    <subcellularLocation>
        <location evidence="9">Cytoplasm</location>
    </subcellularLocation>
</comment>
<evidence type="ECO:0000256" key="6">
    <source>
        <dbReference type="ARBA" id="ARBA00023136"/>
    </source>
</evidence>
<evidence type="ECO:0000313" key="12">
    <source>
        <dbReference type="Proteomes" id="UP000671913"/>
    </source>
</evidence>
<keyword evidence="3 9" id="KW-0547">Nucleotide-binding</keyword>
<keyword evidence="7 9" id="KW-0675">Receptor</keyword>
<dbReference type="CDD" id="cd17874">
    <property type="entry name" value="FtsY"/>
    <property type="match status" value="1"/>
</dbReference>
<dbReference type="PANTHER" id="PTHR43134:SF1">
    <property type="entry name" value="SIGNAL RECOGNITION PARTICLE RECEPTOR SUBUNIT ALPHA"/>
    <property type="match status" value="1"/>
</dbReference>
<evidence type="ECO:0000259" key="10">
    <source>
        <dbReference type="PROSITE" id="PS00300"/>
    </source>
</evidence>
<dbReference type="GO" id="GO:0005525">
    <property type="term" value="F:GTP binding"/>
    <property type="evidence" value="ECO:0007669"/>
    <property type="project" value="UniProtKB-UniRule"/>
</dbReference>
<dbReference type="NCBIfam" id="TIGR00064">
    <property type="entry name" value="ftsY"/>
    <property type="match status" value="1"/>
</dbReference>
<keyword evidence="6 9" id="KW-0472">Membrane</keyword>
<comment type="function">
    <text evidence="9">Involved in targeting and insertion of nascent membrane proteins into the cytoplasmic membrane. Acts as a receptor for the complex formed by the signal recognition particle (SRP) and the ribosome-nascent chain (RNC).</text>
</comment>
<reference evidence="11" key="1">
    <citation type="submission" date="2020-08" db="EMBL/GenBank/DDBJ databases">
        <title>Genomic insights into the carbon and energy metabolism of the first obligate autotrophic acetogenic bacterium Aceticella autotrophica gen. nov., sp. nov.</title>
        <authorList>
            <person name="Toshchakov S.V."/>
            <person name="Elcheninov A.G."/>
            <person name="Kublanov I.V."/>
            <person name="Frolov E.N."/>
            <person name="Lebedinsky A.V."/>
        </authorList>
    </citation>
    <scope>NUCLEOTIDE SEQUENCE</scope>
    <source>
        <strain evidence="11">3443-3Ac</strain>
    </source>
</reference>
<dbReference type="SUPFAM" id="SSF47364">
    <property type="entry name" value="Domain of the SRP/SRP receptor G-proteins"/>
    <property type="match status" value="1"/>
</dbReference>
<dbReference type="InterPro" id="IPR013822">
    <property type="entry name" value="Signal_recog_particl_SRP54_hlx"/>
</dbReference>
<accession>A0A975AUF0</accession>
<dbReference type="FunFam" id="1.20.120.140:FF:000002">
    <property type="entry name" value="Signal recognition particle receptor FtsY"/>
    <property type="match status" value="1"/>
</dbReference>
<evidence type="ECO:0000256" key="9">
    <source>
        <dbReference type="HAMAP-Rule" id="MF_00920"/>
    </source>
</evidence>
<dbReference type="InterPro" id="IPR027417">
    <property type="entry name" value="P-loop_NTPase"/>
</dbReference>
<evidence type="ECO:0000313" key="11">
    <source>
        <dbReference type="EMBL" id="QSZ26638.1"/>
    </source>
</evidence>
<keyword evidence="4 9" id="KW-0378">Hydrolase</keyword>
<dbReference type="GO" id="GO:0005886">
    <property type="term" value="C:plasma membrane"/>
    <property type="evidence" value="ECO:0007669"/>
    <property type="project" value="UniProtKB-SubCell"/>
</dbReference>
<sequence>MFNFFKRNKKNQQEQQVTEESIVVEKPILEKEDELIKKEESIKEEERIKEEKSFFQKLKEGLAKTRDNITSKIDNIIFKGRKIDEELLEELEEILILADVGFATTTKIIEGIKQKAKERKLIESDDIKELLAEEIYEIMEKDEAPLEITSPTIILVVGVNGVGKTTTIGKMAGRFKRQGMKVLLIAADTFRAAAIEQLEVWASRVGCDIIRHDEGSDPASVVFDGIQAAKTRKSDIIICDTAGRLHNKKNLMDELKKIYRVIQREYPSAKLETFLVLDATTGQNAVQQARVFKDATDVSGLVLTKLDGTAKGGIVISIKSELNIPVRFIGVGEGIDDLQVFKSEDYIKALFE</sequence>
<dbReference type="Proteomes" id="UP000671913">
    <property type="component" value="Chromosome"/>
</dbReference>
<dbReference type="FunFam" id="3.40.50.300:FF:000053">
    <property type="entry name" value="Signal recognition particle receptor FtsY"/>
    <property type="match status" value="1"/>
</dbReference>
<evidence type="ECO:0000256" key="1">
    <source>
        <dbReference type="ARBA" id="ARBA00022475"/>
    </source>
</evidence>
<protein>
    <recommendedName>
        <fullName evidence="9">Signal recognition particle receptor FtsY</fullName>
        <shortName evidence="9">SRP receptor</shortName>
        <ecNumber evidence="9">3.6.5.4</ecNumber>
    </recommendedName>
</protein>
<evidence type="ECO:0000256" key="4">
    <source>
        <dbReference type="ARBA" id="ARBA00022801"/>
    </source>
</evidence>
<dbReference type="GO" id="GO:0003924">
    <property type="term" value="F:GTPase activity"/>
    <property type="evidence" value="ECO:0007669"/>
    <property type="project" value="UniProtKB-UniRule"/>
</dbReference>
<dbReference type="SMART" id="SM00382">
    <property type="entry name" value="AAA"/>
    <property type="match status" value="1"/>
</dbReference>
<feature type="binding site" evidence="9">
    <location>
        <begin position="240"/>
        <end position="244"/>
    </location>
    <ligand>
        <name>GTP</name>
        <dbReference type="ChEBI" id="CHEBI:37565"/>
    </ligand>
</feature>
<dbReference type="EMBL" id="CP060096">
    <property type="protein sequence ID" value="QSZ26638.1"/>
    <property type="molecule type" value="Genomic_DNA"/>
</dbReference>
<dbReference type="InterPro" id="IPR042101">
    <property type="entry name" value="SRP54_N_sf"/>
</dbReference>
<dbReference type="PROSITE" id="PS00300">
    <property type="entry name" value="SRP54"/>
    <property type="match status" value="1"/>
</dbReference>
<keyword evidence="2 9" id="KW-0963">Cytoplasm</keyword>
<dbReference type="KEGG" id="aaut:ACETAC_06900"/>
<comment type="subunit">
    <text evidence="9">Part of the signal recognition particle protein translocation system, which is composed of SRP and FtsY.</text>
</comment>
<comment type="catalytic activity">
    <reaction evidence="8 9">
        <text>GTP + H2O = GDP + phosphate + H(+)</text>
        <dbReference type="Rhea" id="RHEA:19669"/>
        <dbReference type="ChEBI" id="CHEBI:15377"/>
        <dbReference type="ChEBI" id="CHEBI:15378"/>
        <dbReference type="ChEBI" id="CHEBI:37565"/>
        <dbReference type="ChEBI" id="CHEBI:43474"/>
        <dbReference type="ChEBI" id="CHEBI:58189"/>
        <dbReference type="EC" id="3.6.5.4"/>
    </reaction>
</comment>
<keyword evidence="12" id="KW-1185">Reference proteome</keyword>
<keyword evidence="5 9" id="KW-0342">GTP-binding</keyword>
<dbReference type="InterPro" id="IPR003593">
    <property type="entry name" value="AAA+_ATPase"/>
</dbReference>
<evidence type="ECO:0000256" key="8">
    <source>
        <dbReference type="ARBA" id="ARBA00048027"/>
    </source>
</evidence>
<keyword evidence="1 9" id="KW-1003">Cell membrane</keyword>
<dbReference type="InterPro" id="IPR000897">
    <property type="entry name" value="SRP54_GTPase_dom"/>
</dbReference>
<feature type="domain" description="SRP54-type proteins GTP-binding" evidence="10">
    <location>
        <begin position="325"/>
        <end position="338"/>
    </location>
</feature>
<evidence type="ECO:0000256" key="5">
    <source>
        <dbReference type="ARBA" id="ARBA00023134"/>
    </source>
</evidence>